<dbReference type="Proteomes" id="UP000237771">
    <property type="component" value="Unassembled WGS sequence"/>
</dbReference>
<evidence type="ECO:0000313" key="4">
    <source>
        <dbReference type="Proteomes" id="UP000237771"/>
    </source>
</evidence>
<name>A0A1M5R3U4_9FLAO</name>
<protein>
    <submittedName>
        <fullName evidence="2">Uncharacterized protein</fullName>
    </submittedName>
</protein>
<proteinExistence type="predicted"/>
<dbReference type="EMBL" id="PVUB01000008">
    <property type="protein sequence ID" value="PRZ21588.1"/>
    <property type="molecule type" value="Genomic_DNA"/>
</dbReference>
<dbReference type="AlphaFoldDB" id="A0A1M5R3U4"/>
<evidence type="ECO:0000313" key="3">
    <source>
        <dbReference type="Proteomes" id="UP000184384"/>
    </source>
</evidence>
<accession>A0A1M5R3U4</accession>
<dbReference type="STRING" id="280093.SAMN05443373_10926"/>
<gene>
    <name evidence="1" type="ORF">BC624_10826</name>
    <name evidence="2" type="ORF">SAMN05443373_10926</name>
</gene>
<reference evidence="1 4" key="3">
    <citation type="submission" date="2018-03" db="EMBL/GenBank/DDBJ databases">
        <title>Genomic Encyclopedia of Archaeal and Bacterial Type Strains, Phase II (KMG-II): from individual species to whole genera.</title>
        <authorList>
            <person name="Goeker M."/>
        </authorList>
    </citation>
    <scope>NUCLEOTIDE SEQUENCE [LARGE SCALE GENOMIC DNA]</scope>
    <source>
        <strain evidence="1 4">DSM 17797</strain>
    </source>
</reference>
<evidence type="ECO:0000313" key="1">
    <source>
        <dbReference type="EMBL" id="PRZ21588.1"/>
    </source>
</evidence>
<dbReference type="EMBL" id="FQWO01000009">
    <property type="protein sequence ID" value="SHH20649.1"/>
    <property type="molecule type" value="Genomic_DNA"/>
</dbReference>
<dbReference type="Proteomes" id="UP000184384">
    <property type="component" value="Unassembled WGS sequence"/>
</dbReference>
<reference evidence="2" key="1">
    <citation type="submission" date="2016-11" db="EMBL/GenBank/DDBJ databases">
        <authorList>
            <person name="Jaros S."/>
            <person name="Januszkiewicz K."/>
            <person name="Wedrychowicz H."/>
        </authorList>
    </citation>
    <scope>NUCLEOTIDE SEQUENCE [LARGE SCALE GENOMIC DNA]</scope>
    <source>
        <strain evidence="2">DSM 19729</strain>
    </source>
</reference>
<organism evidence="2 3">
    <name type="scientific">Flavobacterium granuli</name>
    <dbReference type="NCBI Taxonomy" id="280093"/>
    <lineage>
        <taxon>Bacteria</taxon>
        <taxon>Pseudomonadati</taxon>
        <taxon>Bacteroidota</taxon>
        <taxon>Flavobacteriia</taxon>
        <taxon>Flavobacteriales</taxon>
        <taxon>Flavobacteriaceae</taxon>
        <taxon>Flavobacterium</taxon>
    </lineage>
</organism>
<keyword evidence="4" id="KW-1185">Reference proteome</keyword>
<evidence type="ECO:0000313" key="2">
    <source>
        <dbReference type="EMBL" id="SHH20649.1"/>
    </source>
</evidence>
<sequence length="48" mass="5075">MGLYNVISQDLFAVLRNNSCPGSSLTVHTSVPSALHIVEAIQGSVGYK</sequence>
<reference evidence="3" key="2">
    <citation type="submission" date="2016-11" db="EMBL/GenBank/DDBJ databases">
        <authorList>
            <person name="Varghese N."/>
            <person name="Submissions S."/>
        </authorList>
    </citation>
    <scope>NUCLEOTIDE SEQUENCE [LARGE SCALE GENOMIC DNA]</scope>
    <source>
        <strain evidence="3">DSM 19729</strain>
    </source>
</reference>